<evidence type="ECO:0000256" key="2">
    <source>
        <dbReference type="ARBA" id="ARBA00010497"/>
    </source>
</evidence>
<keyword evidence="3" id="KW-0637">Prenyltransferase</keyword>
<dbReference type="AlphaFoldDB" id="A0A6A7C7I0"/>
<dbReference type="Gene3D" id="1.50.10.20">
    <property type="match status" value="1"/>
</dbReference>
<evidence type="ECO:0000256" key="5">
    <source>
        <dbReference type="ARBA" id="ARBA00022723"/>
    </source>
</evidence>
<evidence type="ECO:0000256" key="3">
    <source>
        <dbReference type="ARBA" id="ARBA00022602"/>
    </source>
</evidence>
<dbReference type="GO" id="GO:0005953">
    <property type="term" value="C:CAAX-protein geranylgeranyltransferase complex"/>
    <property type="evidence" value="ECO:0007669"/>
    <property type="project" value="TreeGrafter"/>
</dbReference>
<keyword evidence="6" id="KW-0677">Repeat</keyword>
<protein>
    <submittedName>
        <fullName evidence="9">Terpenoid cyclases/Protein prenyltransferase</fullName>
    </submittedName>
</protein>
<dbReference type="InterPro" id="IPR008930">
    <property type="entry name" value="Terpenoid_cyclase/PrenylTrfase"/>
</dbReference>
<dbReference type="EMBL" id="MU005960">
    <property type="protein sequence ID" value="KAF2863536.1"/>
    <property type="molecule type" value="Genomic_DNA"/>
</dbReference>
<accession>A0A6A7C7I0</accession>
<organism evidence="9 10">
    <name type="scientific">Piedraia hortae CBS 480.64</name>
    <dbReference type="NCBI Taxonomy" id="1314780"/>
    <lineage>
        <taxon>Eukaryota</taxon>
        <taxon>Fungi</taxon>
        <taxon>Dikarya</taxon>
        <taxon>Ascomycota</taxon>
        <taxon>Pezizomycotina</taxon>
        <taxon>Dothideomycetes</taxon>
        <taxon>Dothideomycetidae</taxon>
        <taxon>Capnodiales</taxon>
        <taxon>Piedraiaceae</taxon>
        <taxon>Piedraia</taxon>
    </lineage>
</organism>
<keyword evidence="5" id="KW-0479">Metal-binding</keyword>
<dbReference type="Proteomes" id="UP000799421">
    <property type="component" value="Unassembled WGS sequence"/>
</dbReference>
<dbReference type="InterPro" id="IPR001330">
    <property type="entry name" value="Prenyltrans"/>
</dbReference>
<reference evidence="9" key="1">
    <citation type="journal article" date="2020" name="Stud. Mycol.">
        <title>101 Dothideomycetes genomes: a test case for predicting lifestyles and emergence of pathogens.</title>
        <authorList>
            <person name="Haridas S."/>
            <person name="Albert R."/>
            <person name="Binder M."/>
            <person name="Bloem J."/>
            <person name="Labutti K."/>
            <person name="Salamov A."/>
            <person name="Andreopoulos B."/>
            <person name="Baker S."/>
            <person name="Barry K."/>
            <person name="Bills G."/>
            <person name="Bluhm B."/>
            <person name="Cannon C."/>
            <person name="Castanera R."/>
            <person name="Culley D."/>
            <person name="Daum C."/>
            <person name="Ezra D."/>
            <person name="Gonzalez J."/>
            <person name="Henrissat B."/>
            <person name="Kuo A."/>
            <person name="Liang C."/>
            <person name="Lipzen A."/>
            <person name="Lutzoni F."/>
            <person name="Magnuson J."/>
            <person name="Mondo S."/>
            <person name="Nolan M."/>
            <person name="Ohm R."/>
            <person name="Pangilinan J."/>
            <person name="Park H.-J."/>
            <person name="Ramirez L."/>
            <person name="Alfaro M."/>
            <person name="Sun H."/>
            <person name="Tritt A."/>
            <person name="Yoshinaga Y."/>
            <person name="Zwiers L.-H."/>
            <person name="Turgeon B."/>
            <person name="Goodwin S."/>
            <person name="Spatafora J."/>
            <person name="Crous P."/>
            <person name="Grigoriev I."/>
        </authorList>
    </citation>
    <scope>NUCLEOTIDE SEQUENCE</scope>
    <source>
        <strain evidence="9">CBS 480.64</strain>
    </source>
</reference>
<gene>
    <name evidence="9" type="ORF">K470DRAFT_280159</name>
</gene>
<evidence type="ECO:0000256" key="4">
    <source>
        <dbReference type="ARBA" id="ARBA00022679"/>
    </source>
</evidence>
<proteinExistence type="inferred from homology"/>
<keyword evidence="7" id="KW-0862">Zinc</keyword>
<dbReference type="SUPFAM" id="SSF48239">
    <property type="entry name" value="Terpenoid cyclases/Protein prenyltransferases"/>
    <property type="match status" value="1"/>
</dbReference>
<dbReference type="Pfam" id="PF00432">
    <property type="entry name" value="Prenyltrans"/>
    <property type="match status" value="1"/>
</dbReference>
<dbReference type="OrthoDB" id="24893at2759"/>
<evidence type="ECO:0000256" key="1">
    <source>
        <dbReference type="ARBA" id="ARBA00001947"/>
    </source>
</evidence>
<comment type="cofactor">
    <cofactor evidence="1">
        <name>Zn(2+)</name>
        <dbReference type="ChEBI" id="CHEBI:29105"/>
    </cofactor>
</comment>
<evidence type="ECO:0000313" key="10">
    <source>
        <dbReference type="Proteomes" id="UP000799421"/>
    </source>
</evidence>
<dbReference type="InterPro" id="IPR045089">
    <property type="entry name" value="PGGT1B-like"/>
</dbReference>
<dbReference type="GO" id="GO:0046872">
    <property type="term" value="F:metal ion binding"/>
    <property type="evidence" value="ECO:0007669"/>
    <property type="project" value="UniProtKB-KW"/>
</dbReference>
<dbReference type="GO" id="GO:0004662">
    <property type="term" value="F:CAAX-protein geranylgeranyltransferase activity"/>
    <property type="evidence" value="ECO:0007669"/>
    <property type="project" value="TreeGrafter"/>
</dbReference>
<name>A0A6A7C7I0_9PEZI</name>
<feature type="domain" description="Prenyltransferase alpha-alpha toroid" evidence="8">
    <location>
        <begin position="4"/>
        <end position="347"/>
    </location>
</feature>
<evidence type="ECO:0000313" key="9">
    <source>
        <dbReference type="EMBL" id="KAF2863536.1"/>
    </source>
</evidence>
<comment type="similarity">
    <text evidence="2">Belongs to the protein prenyltransferase subunit beta family.</text>
</comment>
<keyword evidence="10" id="KW-1185">Reference proteome</keyword>
<sequence>MPFNKPLQIKYWQRCLHSLLPSAYTSNDSNRLYLAFMIISALDLLSALPPPELLAPYINFIYTLQHPGGGFRMFSGTDLGGAATAENAIWDPAHVPATFFALATLVILRDDLERVRRDATLSWLRRLQRQDGSFGETLHGEEVMGGRDTRFAFCVAGVRYLLGGGDVEGDVDVDGFVRGVQQAEESSWEGVPTTGRYREAHAGYLYTTLGALGLFGRLNSLKDGQGESVSGDMRAPILPLNSVRWLVNLQAESPGNDYCAGISGRPSKPVDTCYAFWVSASLEMLHAPLYDRNKLRNSVLDASHEFLGGFAKTSGEIPDLYHSYLGLAALGVIGTEGTKDVDPVLCVSRETREKVEKIRERWKTDRQP</sequence>
<evidence type="ECO:0000256" key="7">
    <source>
        <dbReference type="ARBA" id="ARBA00022833"/>
    </source>
</evidence>
<evidence type="ECO:0000256" key="6">
    <source>
        <dbReference type="ARBA" id="ARBA00022737"/>
    </source>
</evidence>
<dbReference type="PANTHER" id="PTHR11774:SF4">
    <property type="entry name" value="GERANYLGERANYL TRANSFERASE TYPE-1 SUBUNIT BETA"/>
    <property type="match status" value="1"/>
</dbReference>
<dbReference type="PANTHER" id="PTHR11774">
    <property type="entry name" value="GERANYLGERANYL TRANSFERASE TYPE BETA SUBUNIT"/>
    <property type="match status" value="1"/>
</dbReference>
<keyword evidence="4 9" id="KW-0808">Transferase</keyword>
<evidence type="ECO:0000259" key="8">
    <source>
        <dbReference type="Pfam" id="PF00432"/>
    </source>
</evidence>